<dbReference type="EMBL" id="BOOP01000029">
    <property type="protein sequence ID" value="GII40857.1"/>
    <property type="molecule type" value="Genomic_DNA"/>
</dbReference>
<keyword evidence="1" id="KW-0472">Membrane</keyword>
<feature type="transmembrane region" description="Helical" evidence="1">
    <location>
        <begin position="36"/>
        <end position="55"/>
    </location>
</feature>
<name>A0A8J3UC13_9ACTN</name>
<accession>A0A8J3UC13</accession>
<reference evidence="2 3" key="1">
    <citation type="submission" date="2021-01" db="EMBL/GenBank/DDBJ databases">
        <title>Whole genome shotgun sequence of Planotetraspora phitsanulokensis NBRC 104273.</title>
        <authorList>
            <person name="Komaki H."/>
            <person name="Tamura T."/>
        </authorList>
    </citation>
    <scope>NUCLEOTIDE SEQUENCE [LARGE SCALE GENOMIC DNA]</scope>
    <source>
        <strain evidence="2 3">NBRC 104273</strain>
    </source>
</reference>
<dbReference type="Proteomes" id="UP000622547">
    <property type="component" value="Unassembled WGS sequence"/>
</dbReference>
<keyword evidence="1" id="KW-0812">Transmembrane</keyword>
<keyword evidence="3" id="KW-1185">Reference proteome</keyword>
<evidence type="ECO:0000313" key="3">
    <source>
        <dbReference type="Proteomes" id="UP000622547"/>
    </source>
</evidence>
<protein>
    <submittedName>
        <fullName evidence="2">Uncharacterized protein</fullName>
    </submittedName>
</protein>
<organism evidence="2 3">
    <name type="scientific">Planotetraspora phitsanulokensis</name>
    <dbReference type="NCBI Taxonomy" id="575192"/>
    <lineage>
        <taxon>Bacteria</taxon>
        <taxon>Bacillati</taxon>
        <taxon>Actinomycetota</taxon>
        <taxon>Actinomycetes</taxon>
        <taxon>Streptosporangiales</taxon>
        <taxon>Streptosporangiaceae</taxon>
        <taxon>Planotetraspora</taxon>
    </lineage>
</organism>
<proteinExistence type="predicted"/>
<evidence type="ECO:0000313" key="2">
    <source>
        <dbReference type="EMBL" id="GII40857.1"/>
    </source>
</evidence>
<keyword evidence="1" id="KW-1133">Transmembrane helix</keyword>
<evidence type="ECO:0000256" key="1">
    <source>
        <dbReference type="SAM" id="Phobius"/>
    </source>
</evidence>
<dbReference type="AlphaFoldDB" id="A0A8J3UC13"/>
<sequence length="177" mass="18720">MVAARPITGGLIAEAGPSGVPRQSALRKVTHHMKRGRLLGIAAAGGVAATVLVIATPTHAGPGCGTPFNGFDIGSELRTAVTTVETAEGARTLVVRLVNGRIFDESRAVITDGYRPGDLVWVERSYDDRSTWTTCGPFSASSSNEQDNIGAWMRACAATKEDGVDGGICTRWYFDHD</sequence>
<comment type="caution">
    <text evidence="2">The sequence shown here is derived from an EMBL/GenBank/DDBJ whole genome shotgun (WGS) entry which is preliminary data.</text>
</comment>
<gene>
    <name evidence="2" type="ORF">Pph01_58600</name>
</gene>